<dbReference type="AlphaFoldDB" id="A0A3M7FHL0"/>
<protein>
    <submittedName>
        <fullName evidence="4">Uncharacterized protein</fullName>
    </submittedName>
</protein>
<feature type="region of interest" description="Disordered" evidence="2">
    <location>
        <begin position="373"/>
        <end position="534"/>
    </location>
</feature>
<feature type="coiled-coil region" evidence="1">
    <location>
        <begin position="619"/>
        <end position="646"/>
    </location>
</feature>
<dbReference type="OrthoDB" id="3439035at2759"/>
<dbReference type="EMBL" id="QWIR01000080">
    <property type="protein sequence ID" value="RMY88358.1"/>
    <property type="molecule type" value="Genomic_DNA"/>
</dbReference>
<dbReference type="Proteomes" id="UP000268823">
    <property type="component" value="Unassembled WGS sequence"/>
</dbReference>
<keyword evidence="3" id="KW-1133">Transmembrane helix</keyword>
<sequence>MISAQQQRPLLERLQRADDPAFAFKVGGVDVRPTMEKEQVQDEPTQASSSSGSDFSNLSALEDETDEFGQKLLQYQRDLQRIRHAMAPGQQAFRKARPRQTLGQRLAQHTAQEGEQGGQKHERSGSNGSEGSNPPLNVPREWGRRARKDPHWLRRMRDAEDSQMPAMNEARPRTDRKVEEDTIIPHVNAENEVGLDRNDVMPSIENTPPSMRRHRRLSSPSSMHHMNTTLDTGLETEDNDFSSASFLASTPAVNRRDRRIDELARHDANAIERRGLSKFTVGHTHHQATTQEAEAVRPVTAPQIGDAARLPRRRRSLMANKENVAPGPANSAHYKGAETVGIANRNAQAVSFKSAQRPEHKRGDSYGLLKQLARVSSMSPSPGKDKAGRDLLEKRPRSQPDVEQGPLSAKSVNSDYIAGDKPPSKVQKPEHGYPTPGAEPSGEDKHHLHQEPRQTKDVDVTPAPDKGAEDAKTLVVTGAWVETPGQKESSQSRPESKDSAEIQAPAHSRNAMDLEGQGRQTSSSKRTFSEPARAKSALEDILKEAREQADGQFGDTTIRSLENIIDPDLDPSDTGLSLDIEKMAQEVTAAVNAEQQPMSQAEKDRRQETLAIEAMNKHLRAARTSIKDANKGLRRVENRFENVQDRPSTSVEPFTAPKLGKHGKTTCEACGGSYYGSVWRALWVEFRSCFYTFPTPHSWSIQFTWLGLLSLSFLIWYAIESALCWQYCHKLYATTMVGYGVDYDAPRFPFVLPTLVFRPWKPLWLPVAEYLHWCAECIVNWLYGDSAVNADPPMARKARPVTAFRNSFTNAGVYGAWRAPTTAVAAAAASSATRRVVGSLVDAVDEVGISFSDLDACLICKPCRSRERCLLLTAKETIYQRLRKASSDKINGGATSGLYNICSGLVGLGALMSGAGLLIQAA</sequence>
<evidence type="ECO:0000256" key="3">
    <source>
        <dbReference type="SAM" id="Phobius"/>
    </source>
</evidence>
<gene>
    <name evidence="4" type="ORF">D0861_04862</name>
</gene>
<evidence type="ECO:0000256" key="1">
    <source>
        <dbReference type="SAM" id="Coils"/>
    </source>
</evidence>
<proteinExistence type="predicted"/>
<feature type="region of interest" description="Disordered" evidence="2">
    <location>
        <begin position="84"/>
        <end position="177"/>
    </location>
</feature>
<keyword evidence="3" id="KW-0472">Membrane</keyword>
<feature type="transmembrane region" description="Helical" evidence="3">
    <location>
        <begin position="898"/>
        <end position="919"/>
    </location>
</feature>
<feature type="transmembrane region" description="Helical" evidence="3">
    <location>
        <begin position="699"/>
        <end position="719"/>
    </location>
</feature>
<feature type="compositionally biased region" description="Basic and acidic residues" evidence="2">
    <location>
        <begin position="442"/>
        <end position="459"/>
    </location>
</feature>
<feature type="region of interest" description="Disordered" evidence="2">
    <location>
        <begin position="202"/>
        <end position="224"/>
    </location>
</feature>
<keyword evidence="3" id="KW-0812">Transmembrane</keyword>
<name>A0A3M7FHL0_HORWE</name>
<evidence type="ECO:0000256" key="2">
    <source>
        <dbReference type="SAM" id="MobiDB-lite"/>
    </source>
</evidence>
<feature type="region of interest" description="Disordered" evidence="2">
    <location>
        <begin position="28"/>
        <end position="63"/>
    </location>
</feature>
<evidence type="ECO:0000313" key="4">
    <source>
        <dbReference type="EMBL" id="RMY88358.1"/>
    </source>
</evidence>
<feature type="compositionally biased region" description="Basic and acidic residues" evidence="2">
    <location>
        <begin position="141"/>
        <end position="160"/>
    </location>
</feature>
<feature type="compositionally biased region" description="Basic and acidic residues" evidence="2">
    <location>
        <begin position="383"/>
        <end position="400"/>
    </location>
</feature>
<accession>A0A3M7FHL0</accession>
<reference evidence="4 5" key="1">
    <citation type="journal article" date="2018" name="BMC Genomics">
        <title>Genomic evidence for intraspecific hybridization in a clonal and extremely halotolerant yeast.</title>
        <authorList>
            <person name="Gostincar C."/>
            <person name="Stajich J.E."/>
            <person name="Zupancic J."/>
            <person name="Zalar P."/>
            <person name="Gunde-Cimerman N."/>
        </authorList>
    </citation>
    <scope>NUCLEOTIDE SEQUENCE [LARGE SCALE GENOMIC DNA]</scope>
    <source>
        <strain evidence="4 5">EXF-2788</strain>
    </source>
</reference>
<evidence type="ECO:0000313" key="5">
    <source>
        <dbReference type="Proteomes" id="UP000268823"/>
    </source>
</evidence>
<comment type="caution">
    <text evidence="4">The sequence shown here is derived from an EMBL/GenBank/DDBJ whole genome shotgun (WGS) entry which is preliminary data.</text>
</comment>
<feature type="compositionally biased region" description="Low complexity" evidence="2">
    <location>
        <begin position="48"/>
        <end position="59"/>
    </location>
</feature>
<keyword evidence="1" id="KW-0175">Coiled coil</keyword>
<feature type="compositionally biased region" description="Polar residues" evidence="2">
    <location>
        <begin position="101"/>
        <end position="113"/>
    </location>
</feature>
<organism evidence="4 5">
    <name type="scientific">Hortaea werneckii</name>
    <name type="common">Black yeast</name>
    <name type="synonym">Cladosporium werneckii</name>
    <dbReference type="NCBI Taxonomy" id="91943"/>
    <lineage>
        <taxon>Eukaryota</taxon>
        <taxon>Fungi</taxon>
        <taxon>Dikarya</taxon>
        <taxon>Ascomycota</taxon>
        <taxon>Pezizomycotina</taxon>
        <taxon>Dothideomycetes</taxon>
        <taxon>Dothideomycetidae</taxon>
        <taxon>Mycosphaerellales</taxon>
        <taxon>Teratosphaeriaceae</taxon>
        <taxon>Hortaea</taxon>
    </lineage>
</organism>